<feature type="transmembrane region" description="Helical" evidence="6">
    <location>
        <begin position="237"/>
        <end position="254"/>
    </location>
</feature>
<evidence type="ECO:0000313" key="7">
    <source>
        <dbReference type="EMBL" id="KAF2667233.1"/>
    </source>
</evidence>
<feature type="transmembrane region" description="Helical" evidence="6">
    <location>
        <begin position="275"/>
        <end position="295"/>
    </location>
</feature>
<feature type="transmembrane region" description="Helical" evidence="6">
    <location>
        <begin position="164"/>
        <end position="184"/>
    </location>
</feature>
<reference evidence="7" key="1">
    <citation type="journal article" date="2020" name="Stud. Mycol.">
        <title>101 Dothideomycetes genomes: a test case for predicting lifestyles and emergence of pathogens.</title>
        <authorList>
            <person name="Haridas S."/>
            <person name="Albert R."/>
            <person name="Binder M."/>
            <person name="Bloem J."/>
            <person name="Labutti K."/>
            <person name="Salamov A."/>
            <person name="Andreopoulos B."/>
            <person name="Baker S."/>
            <person name="Barry K."/>
            <person name="Bills G."/>
            <person name="Bluhm B."/>
            <person name="Cannon C."/>
            <person name="Castanera R."/>
            <person name="Culley D."/>
            <person name="Daum C."/>
            <person name="Ezra D."/>
            <person name="Gonzalez J."/>
            <person name="Henrissat B."/>
            <person name="Kuo A."/>
            <person name="Liang C."/>
            <person name="Lipzen A."/>
            <person name="Lutzoni F."/>
            <person name="Magnuson J."/>
            <person name="Mondo S."/>
            <person name="Nolan M."/>
            <person name="Ohm R."/>
            <person name="Pangilinan J."/>
            <person name="Park H.-J."/>
            <person name="Ramirez L."/>
            <person name="Alfaro M."/>
            <person name="Sun H."/>
            <person name="Tritt A."/>
            <person name="Yoshinaga Y."/>
            <person name="Zwiers L.-H."/>
            <person name="Turgeon B."/>
            <person name="Goodwin S."/>
            <person name="Spatafora J."/>
            <person name="Crous P."/>
            <person name="Grigoriev I."/>
        </authorList>
    </citation>
    <scope>NUCLEOTIDE SEQUENCE</scope>
    <source>
        <strain evidence="7">CBS 115976</strain>
    </source>
</reference>
<evidence type="ECO:0000256" key="3">
    <source>
        <dbReference type="ARBA" id="ARBA00022692"/>
    </source>
</evidence>
<organism evidence="7 8">
    <name type="scientific">Microthyrium microscopicum</name>
    <dbReference type="NCBI Taxonomy" id="703497"/>
    <lineage>
        <taxon>Eukaryota</taxon>
        <taxon>Fungi</taxon>
        <taxon>Dikarya</taxon>
        <taxon>Ascomycota</taxon>
        <taxon>Pezizomycotina</taxon>
        <taxon>Dothideomycetes</taxon>
        <taxon>Dothideomycetes incertae sedis</taxon>
        <taxon>Microthyriales</taxon>
        <taxon>Microthyriaceae</taxon>
        <taxon>Microthyrium</taxon>
    </lineage>
</organism>
<dbReference type="PANTHER" id="PTHR45649">
    <property type="entry name" value="AMINO-ACID PERMEASE BAT1"/>
    <property type="match status" value="1"/>
</dbReference>
<feature type="transmembrane region" description="Helical" evidence="6">
    <location>
        <begin position="447"/>
        <end position="466"/>
    </location>
</feature>
<gene>
    <name evidence="7" type="ORF">BT63DRAFT_427639</name>
</gene>
<feature type="transmembrane region" description="Helical" evidence="6">
    <location>
        <begin position="44"/>
        <end position="68"/>
    </location>
</feature>
<accession>A0A6A6U7G5</accession>
<keyword evidence="8" id="KW-1185">Reference proteome</keyword>
<keyword evidence="2" id="KW-0813">Transport</keyword>
<dbReference type="InterPro" id="IPR002293">
    <property type="entry name" value="AA/rel_permease1"/>
</dbReference>
<dbReference type="GO" id="GO:0022857">
    <property type="term" value="F:transmembrane transporter activity"/>
    <property type="evidence" value="ECO:0007669"/>
    <property type="project" value="InterPro"/>
</dbReference>
<feature type="transmembrane region" description="Helical" evidence="6">
    <location>
        <begin position="478"/>
        <end position="497"/>
    </location>
</feature>
<dbReference type="PANTHER" id="PTHR45649:SF5">
    <property type="entry name" value="GABA TRANSPORTER (EUROFUNG)-RELATED"/>
    <property type="match status" value="1"/>
</dbReference>
<keyword evidence="3 6" id="KW-0812">Transmembrane</keyword>
<dbReference type="PIRSF" id="PIRSF006060">
    <property type="entry name" value="AA_transporter"/>
    <property type="match status" value="1"/>
</dbReference>
<dbReference type="Gene3D" id="1.20.1740.10">
    <property type="entry name" value="Amino acid/polyamine transporter I"/>
    <property type="match status" value="1"/>
</dbReference>
<protein>
    <submittedName>
        <fullName evidence="7">Amino acid transporter</fullName>
    </submittedName>
</protein>
<evidence type="ECO:0000256" key="1">
    <source>
        <dbReference type="ARBA" id="ARBA00004141"/>
    </source>
</evidence>
<evidence type="ECO:0000256" key="2">
    <source>
        <dbReference type="ARBA" id="ARBA00022448"/>
    </source>
</evidence>
<dbReference type="GO" id="GO:0016020">
    <property type="term" value="C:membrane"/>
    <property type="evidence" value="ECO:0007669"/>
    <property type="project" value="UniProtKB-SubCell"/>
</dbReference>
<dbReference type="Pfam" id="PF13520">
    <property type="entry name" value="AA_permease_2"/>
    <property type="match status" value="1"/>
</dbReference>
<proteinExistence type="predicted"/>
<feature type="transmembrane region" description="Helical" evidence="6">
    <location>
        <begin position="74"/>
        <end position="99"/>
    </location>
</feature>
<dbReference type="EMBL" id="MU004238">
    <property type="protein sequence ID" value="KAF2667233.1"/>
    <property type="molecule type" value="Genomic_DNA"/>
</dbReference>
<dbReference type="OrthoDB" id="3257095at2759"/>
<evidence type="ECO:0000256" key="6">
    <source>
        <dbReference type="SAM" id="Phobius"/>
    </source>
</evidence>
<dbReference type="AlphaFoldDB" id="A0A6A6U7G5"/>
<feature type="transmembrane region" description="Helical" evidence="6">
    <location>
        <begin position="196"/>
        <end position="217"/>
    </location>
</feature>
<keyword evidence="4 6" id="KW-1133">Transmembrane helix</keyword>
<sequence length="523" mass="57613">MKDVVMANDNELPNKEYGNVATSNEAVVDARAPQMLERYINLPAIVNFTFIVLCSWEAFAVTFQFALYNGGPSSMIYGCILVGFGASFVACSLAELSSMDPSVGAQYRWSARFAPFAPRFFGLLQGWITIFAWIIAAAGPPAIISNIITSLAIFNYDGYSPKGWHTTLIMWGLIIVPFVFNLYFKQLLNVLETVGGIFHVLFFLVSIIVLAALARRSTNDYVWNTLTNDQSGWENKGVAWGLGLLTISFSVLGFDGALHMSDEVKKVETRVPRSMIIAAVSNSIMLFAFVLTVLYCIGDVTKVMSTPTALPLIEVFYEATGSKSATNFLVVMPALVLFGALFNAFASVSRLIWVFAKDQGLPFSRHFAYLHPTLRLPVNALILVGVISFLLSLIYIGSSTAFNAIISLQALGLAVSYVLPILFILIRKLGHGARPEYGPFSLGKWGIPCNILSLCYLFYIITWMPFPQFLPVTAQNMNYAGPLLGLVIVGSMLHYAISGRKHFQVPVARQYLREVDGRKDVVA</sequence>
<comment type="subcellular location">
    <subcellularLocation>
        <location evidence="1">Membrane</location>
        <topology evidence="1">Multi-pass membrane protein</topology>
    </subcellularLocation>
</comment>
<evidence type="ECO:0000256" key="4">
    <source>
        <dbReference type="ARBA" id="ARBA00022989"/>
    </source>
</evidence>
<dbReference type="Proteomes" id="UP000799302">
    <property type="component" value="Unassembled WGS sequence"/>
</dbReference>
<evidence type="ECO:0000256" key="5">
    <source>
        <dbReference type="ARBA" id="ARBA00023136"/>
    </source>
</evidence>
<feature type="transmembrane region" description="Helical" evidence="6">
    <location>
        <begin position="402"/>
        <end position="426"/>
    </location>
</feature>
<keyword evidence="5 6" id="KW-0472">Membrane</keyword>
<name>A0A6A6U7G5_9PEZI</name>
<evidence type="ECO:0000313" key="8">
    <source>
        <dbReference type="Proteomes" id="UP000799302"/>
    </source>
</evidence>
<feature type="transmembrane region" description="Helical" evidence="6">
    <location>
        <begin position="376"/>
        <end position="396"/>
    </location>
</feature>
<feature type="transmembrane region" description="Helical" evidence="6">
    <location>
        <begin position="328"/>
        <end position="355"/>
    </location>
</feature>
<feature type="transmembrane region" description="Helical" evidence="6">
    <location>
        <begin position="120"/>
        <end position="144"/>
    </location>
</feature>